<evidence type="ECO:0000256" key="1">
    <source>
        <dbReference type="SAM" id="MobiDB-lite"/>
    </source>
</evidence>
<protein>
    <submittedName>
        <fullName evidence="2">Uncharacterized protein</fullName>
    </submittedName>
</protein>
<dbReference type="AlphaFoldDB" id="A0A2I0B962"/>
<dbReference type="InterPro" id="IPR039619">
    <property type="entry name" value="MAKR2/5"/>
</dbReference>
<feature type="region of interest" description="Disordered" evidence="1">
    <location>
        <begin position="46"/>
        <end position="67"/>
    </location>
</feature>
<reference evidence="2 3" key="1">
    <citation type="journal article" date="2017" name="Nature">
        <title>The Apostasia genome and the evolution of orchids.</title>
        <authorList>
            <person name="Zhang G.Q."/>
            <person name="Liu K.W."/>
            <person name="Li Z."/>
            <person name="Lohaus R."/>
            <person name="Hsiao Y.Y."/>
            <person name="Niu S.C."/>
            <person name="Wang J.Y."/>
            <person name="Lin Y.C."/>
            <person name="Xu Q."/>
            <person name="Chen L.J."/>
            <person name="Yoshida K."/>
            <person name="Fujiwara S."/>
            <person name="Wang Z.W."/>
            <person name="Zhang Y.Q."/>
            <person name="Mitsuda N."/>
            <person name="Wang M."/>
            <person name="Liu G.H."/>
            <person name="Pecoraro L."/>
            <person name="Huang H.X."/>
            <person name="Xiao X.J."/>
            <person name="Lin M."/>
            <person name="Wu X.Y."/>
            <person name="Wu W.L."/>
            <person name="Chen Y.Y."/>
            <person name="Chang S.B."/>
            <person name="Sakamoto S."/>
            <person name="Ohme-Takagi M."/>
            <person name="Yagi M."/>
            <person name="Zeng S.J."/>
            <person name="Shen C.Y."/>
            <person name="Yeh C.M."/>
            <person name="Luo Y.B."/>
            <person name="Tsai W.C."/>
            <person name="Van de Peer Y."/>
            <person name="Liu Z.J."/>
        </authorList>
    </citation>
    <scope>NUCLEOTIDE SEQUENCE [LARGE SCALE GENOMIC DNA]</scope>
    <source>
        <strain evidence="3">cv. Shenzhen</strain>
        <tissue evidence="2">Stem</tissue>
    </source>
</reference>
<keyword evidence="3" id="KW-1185">Reference proteome</keyword>
<sequence length="187" mass="20384">MSLFSSILKLNNGSGGGGNGYKTSNNAFGGHLPTDTRLLRSRSKIWPKSAAPAGNSGRADSPRSPERKTIPKELILRYLSKIKPFYYRFSKVAVCSVKTGPCEPLARLSGEGMRKSKSASDGWAFAASLSPEKARRDDSLLQQEEGIRSAIAHCKQSFRAETESQLFLSIRDNEGELAIADNRSFGI</sequence>
<dbReference type="Proteomes" id="UP000236161">
    <property type="component" value="Unassembled WGS sequence"/>
</dbReference>
<accession>A0A2I0B962</accession>
<dbReference type="GO" id="GO:0005886">
    <property type="term" value="C:plasma membrane"/>
    <property type="evidence" value="ECO:0007669"/>
    <property type="project" value="InterPro"/>
</dbReference>
<dbReference type="EMBL" id="KZ451905">
    <property type="protein sequence ID" value="PKA64326.1"/>
    <property type="molecule type" value="Genomic_DNA"/>
</dbReference>
<gene>
    <name evidence="2" type="ORF">AXF42_Ash009547</name>
</gene>
<dbReference type="PANTHER" id="PTHR33929">
    <property type="entry name" value="MEMBRANE-ASSOCIATED KINASE REGULATOR 2-RELATED"/>
    <property type="match status" value="1"/>
</dbReference>
<evidence type="ECO:0000313" key="3">
    <source>
        <dbReference type="Proteomes" id="UP000236161"/>
    </source>
</evidence>
<name>A0A2I0B962_9ASPA</name>
<organism evidence="2 3">
    <name type="scientific">Apostasia shenzhenica</name>
    <dbReference type="NCBI Taxonomy" id="1088818"/>
    <lineage>
        <taxon>Eukaryota</taxon>
        <taxon>Viridiplantae</taxon>
        <taxon>Streptophyta</taxon>
        <taxon>Embryophyta</taxon>
        <taxon>Tracheophyta</taxon>
        <taxon>Spermatophyta</taxon>
        <taxon>Magnoliopsida</taxon>
        <taxon>Liliopsida</taxon>
        <taxon>Asparagales</taxon>
        <taxon>Orchidaceae</taxon>
        <taxon>Apostasioideae</taxon>
        <taxon>Apostasia</taxon>
    </lineage>
</organism>
<proteinExistence type="predicted"/>
<dbReference type="OrthoDB" id="689803at2759"/>
<dbReference type="STRING" id="1088818.A0A2I0B962"/>
<dbReference type="PANTHER" id="PTHR33929:SF1">
    <property type="entry name" value="MEMBRANE-ASSOCIATED KINASE REGULATOR 2-RELATED"/>
    <property type="match status" value="1"/>
</dbReference>
<evidence type="ECO:0000313" key="2">
    <source>
        <dbReference type="EMBL" id="PKA64326.1"/>
    </source>
</evidence>